<dbReference type="PANTHER" id="PTHR37807:SF3">
    <property type="entry name" value="OS07G0160300 PROTEIN"/>
    <property type="match status" value="1"/>
</dbReference>
<protein>
    <submittedName>
        <fullName evidence="1">Conserved domain protein</fullName>
    </submittedName>
</protein>
<dbReference type="PANTHER" id="PTHR37807">
    <property type="entry name" value="OS07G0160300 PROTEIN"/>
    <property type="match status" value="1"/>
</dbReference>
<evidence type="ECO:0000313" key="1">
    <source>
        <dbReference type="EMBL" id="CUS55756.1"/>
    </source>
</evidence>
<organism evidence="1">
    <name type="scientific">hydrothermal vent metagenome</name>
    <dbReference type="NCBI Taxonomy" id="652676"/>
    <lineage>
        <taxon>unclassified sequences</taxon>
        <taxon>metagenomes</taxon>
        <taxon>ecological metagenomes</taxon>
    </lineage>
</organism>
<dbReference type="SUPFAM" id="SSF52540">
    <property type="entry name" value="P-loop containing nucleoside triphosphate hydrolases"/>
    <property type="match status" value="1"/>
</dbReference>
<dbReference type="Pfam" id="PF13671">
    <property type="entry name" value="AAA_33"/>
    <property type="match status" value="1"/>
</dbReference>
<dbReference type="EMBL" id="CZQD01000009">
    <property type="protein sequence ID" value="CUS55756.1"/>
    <property type="molecule type" value="Genomic_DNA"/>
</dbReference>
<dbReference type="Gene3D" id="3.40.50.300">
    <property type="entry name" value="P-loop containing nucleotide triphosphate hydrolases"/>
    <property type="match status" value="1"/>
</dbReference>
<dbReference type="InterPro" id="IPR027417">
    <property type="entry name" value="P-loop_NTPase"/>
</dbReference>
<proteinExistence type="predicted"/>
<accession>A0A170PT02</accession>
<reference evidence="1" key="1">
    <citation type="submission" date="2015-10" db="EMBL/GenBank/DDBJ databases">
        <authorList>
            <person name="Gilbert D.G."/>
        </authorList>
    </citation>
    <scope>NUCLEOTIDE SEQUENCE</scope>
</reference>
<name>A0A170PT02_9ZZZZ</name>
<sequence length="167" mass="18306">MARLIVLSGLPGSGKSTLAKGLSDLSGAILLRVDVFEQDLRNVNSSDFDVGAQGYQIGYEHARRHLLEGKDVIADAVNAVEPAREGWRAIAQETGTRVIEIEIVCTNEDEAAMRLRTRETGIDGLLPTSLQERRERIWEPNPQISGTVDTAGRPIADCVDDLFHLVK</sequence>
<gene>
    <name evidence="1" type="ORF">MGWOODY_Hyp319</name>
</gene>
<dbReference type="AlphaFoldDB" id="A0A170PT02"/>